<comment type="caution">
    <text evidence="1">The sequence shown here is derived from an EMBL/GenBank/DDBJ whole genome shotgun (WGS) entry which is preliminary data.</text>
</comment>
<dbReference type="AlphaFoldDB" id="A0A645JEL5"/>
<gene>
    <name evidence="1" type="ORF">SDC9_205730</name>
</gene>
<sequence length="123" mass="13791">MVPPIFVGQLVILLRVVFPVLEAPFLLFFVDHDQELNDQQAVMDQVVFHFIDFIIGSGPAVFWRETFHPFNQYAAVPASVINGHLSFYRESLIEAPKIVIAALVFRRCSSCGDIIAAGVDQSR</sequence>
<proteinExistence type="predicted"/>
<organism evidence="1">
    <name type="scientific">bioreactor metagenome</name>
    <dbReference type="NCBI Taxonomy" id="1076179"/>
    <lineage>
        <taxon>unclassified sequences</taxon>
        <taxon>metagenomes</taxon>
        <taxon>ecological metagenomes</taxon>
    </lineage>
</organism>
<evidence type="ECO:0000313" key="1">
    <source>
        <dbReference type="EMBL" id="MPN58033.1"/>
    </source>
</evidence>
<reference evidence="1" key="1">
    <citation type="submission" date="2019-08" db="EMBL/GenBank/DDBJ databases">
        <authorList>
            <person name="Kucharzyk K."/>
            <person name="Murdoch R.W."/>
            <person name="Higgins S."/>
            <person name="Loffler F."/>
        </authorList>
    </citation>
    <scope>NUCLEOTIDE SEQUENCE</scope>
</reference>
<protein>
    <submittedName>
        <fullName evidence="1">Uncharacterized protein</fullName>
    </submittedName>
</protein>
<name>A0A645JEL5_9ZZZZ</name>
<dbReference type="EMBL" id="VSSQ01130298">
    <property type="protein sequence ID" value="MPN58033.1"/>
    <property type="molecule type" value="Genomic_DNA"/>
</dbReference>
<accession>A0A645JEL5</accession>